<dbReference type="Proteomes" id="UP000615446">
    <property type="component" value="Unassembled WGS sequence"/>
</dbReference>
<accession>A0A8H3L8L1</accession>
<organism evidence="1 2">
    <name type="scientific">Rhizophagus clarus</name>
    <dbReference type="NCBI Taxonomy" id="94130"/>
    <lineage>
        <taxon>Eukaryota</taxon>
        <taxon>Fungi</taxon>
        <taxon>Fungi incertae sedis</taxon>
        <taxon>Mucoromycota</taxon>
        <taxon>Glomeromycotina</taxon>
        <taxon>Glomeromycetes</taxon>
        <taxon>Glomerales</taxon>
        <taxon>Glomeraceae</taxon>
        <taxon>Rhizophagus</taxon>
    </lineage>
</organism>
<evidence type="ECO:0000313" key="2">
    <source>
        <dbReference type="Proteomes" id="UP000615446"/>
    </source>
</evidence>
<evidence type="ECO:0000313" key="1">
    <source>
        <dbReference type="EMBL" id="GES83637.1"/>
    </source>
</evidence>
<dbReference type="AlphaFoldDB" id="A0A8H3L8L1"/>
<sequence length="73" mass="8513">MVTFVPHDHMTHDVKKLLQQSSVKKFFSFVNFLLNSPSTPHQLSHQKISSTGLRLKEYLQIVRIEEGNDMIIF</sequence>
<protein>
    <submittedName>
        <fullName evidence="1">Uncharacterized protein</fullName>
    </submittedName>
</protein>
<proteinExistence type="predicted"/>
<reference evidence="1" key="1">
    <citation type="submission" date="2019-10" db="EMBL/GenBank/DDBJ databases">
        <title>Conservation and host-specific expression of non-tandemly repeated heterogenous ribosome RNA gene in arbuscular mycorrhizal fungi.</title>
        <authorList>
            <person name="Maeda T."/>
            <person name="Kobayashi Y."/>
            <person name="Nakagawa T."/>
            <person name="Ezawa T."/>
            <person name="Yamaguchi K."/>
            <person name="Bino T."/>
            <person name="Nishimoto Y."/>
            <person name="Shigenobu S."/>
            <person name="Kawaguchi M."/>
        </authorList>
    </citation>
    <scope>NUCLEOTIDE SEQUENCE</scope>
    <source>
        <strain evidence="1">HR1</strain>
    </source>
</reference>
<dbReference type="EMBL" id="BLAL01000071">
    <property type="protein sequence ID" value="GES83637.1"/>
    <property type="molecule type" value="Genomic_DNA"/>
</dbReference>
<gene>
    <name evidence="1" type="ORF">RCL2_001079400</name>
</gene>
<name>A0A8H3L8L1_9GLOM</name>
<comment type="caution">
    <text evidence="1">The sequence shown here is derived from an EMBL/GenBank/DDBJ whole genome shotgun (WGS) entry which is preliminary data.</text>
</comment>